<proteinExistence type="predicted"/>
<gene>
    <name evidence="4" type="ORF">A9D01_02990</name>
</gene>
<dbReference type="SUPFAM" id="SSF55811">
    <property type="entry name" value="Nudix"/>
    <property type="match status" value="1"/>
</dbReference>
<dbReference type="RefSeq" id="WP_100618654.1">
    <property type="nucleotide sequence ID" value="NZ_CAXOII010000046.1"/>
</dbReference>
<keyword evidence="2" id="KW-0378">Hydrolase</keyword>
<comment type="cofactor">
    <cofactor evidence="1">
        <name>Mg(2+)</name>
        <dbReference type="ChEBI" id="CHEBI:18420"/>
    </cofactor>
</comment>
<accession>A0ABC8CJE1</accession>
<dbReference type="InterPro" id="IPR015797">
    <property type="entry name" value="NUDIX_hydrolase-like_dom_sf"/>
</dbReference>
<evidence type="ECO:0000256" key="2">
    <source>
        <dbReference type="ARBA" id="ARBA00022801"/>
    </source>
</evidence>
<dbReference type="PANTHER" id="PTHR43046:SF14">
    <property type="entry name" value="MUTT_NUDIX FAMILY PROTEIN"/>
    <property type="match status" value="1"/>
</dbReference>
<dbReference type="Gene3D" id="3.90.79.10">
    <property type="entry name" value="Nucleoside Triphosphate Pyrophosphohydrolase"/>
    <property type="match status" value="1"/>
</dbReference>
<evidence type="ECO:0000256" key="1">
    <source>
        <dbReference type="ARBA" id="ARBA00001946"/>
    </source>
</evidence>
<dbReference type="CDD" id="cd02883">
    <property type="entry name" value="NUDIX_Hydrolase"/>
    <property type="match status" value="1"/>
</dbReference>
<sequence length="149" mass="16724">MGLRLCVSAVIKNENGAVLLIKRRTPRRWELPGGFMESGEDLFTTGAREVVEEVGCNVKNWQIEGLSLDATNGLLCFTCSGLFDGWVRPFVPNNEVVSLDWVPLDEAGRRANPIYSSRILMSTRSTFVFEEHAGRSSTLERERSLRFGK</sequence>
<evidence type="ECO:0000313" key="4">
    <source>
        <dbReference type="EMBL" id="ATZ07889.1"/>
    </source>
</evidence>
<dbReference type="EMBL" id="CP024932">
    <property type="protein sequence ID" value="ATZ07889.1"/>
    <property type="molecule type" value="Genomic_DNA"/>
</dbReference>
<evidence type="ECO:0000313" key="5">
    <source>
        <dbReference type="Proteomes" id="UP000231994"/>
    </source>
</evidence>
<name>A0ABC8CJE1_CORST</name>
<reference evidence="4 5" key="1">
    <citation type="submission" date="2017-11" db="EMBL/GenBank/DDBJ databases">
        <title>Whole genome sequencing of cultured pathogen.</title>
        <authorList>
            <person name="Hoffmann M."/>
            <person name="Sanchez M."/>
            <person name="Timme R."/>
            <person name="Nudel K."/>
            <person name="Bry L."/>
        </authorList>
    </citation>
    <scope>NUCLEOTIDE SEQUENCE [LARGE SCALE GENOMIC DNA]</scope>
    <source>
        <strain evidence="4 5">216</strain>
    </source>
</reference>
<dbReference type="Proteomes" id="UP000231994">
    <property type="component" value="Chromosome"/>
</dbReference>
<dbReference type="GO" id="GO:0016787">
    <property type="term" value="F:hydrolase activity"/>
    <property type="evidence" value="ECO:0007669"/>
    <property type="project" value="UniProtKB-KW"/>
</dbReference>
<protein>
    <recommendedName>
        <fullName evidence="3">Nudix hydrolase domain-containing protein</fullName>
    </recommendedName>
</protein>
<dbReference type="InterPro" id="IPR000086">
    <property type="entry name" value="NUDIX_hydrolase_dom"/>
</dbReference>
<dbReference type="Pfam" id="PF00293">
    <property type="entry name" value="NUDIX"/>
    <property type="match status" value="1"/>
</dbReference>
<dbReference type="PROSITE" id="PS51462">
    <property type="entry name" value="NUDIX"/>
    <property type="match status" value="1"/>
</dbReference>
<organism evidence="4 5">
    <name type="scientific">Corynebacterium striatum</name>
    <dbReference type="NCBI Taxonomy" id="43770"/>
    <lineage>
        <taxon>Bacteria</taxon>
        <taxon>Bacillati</taxon>
        <taxon>Actinomycetota</taxon>
        <taxon>Actinomycetes</taxon>
        <taxon>Mycobacteriales</taxon>
        <taxon>Corynebacteriaceae</taxon>
        <taxon>Corynebacterium</taxon>
    </lineage>
</organism>
<dbReference type="PANTHER" id="PTHR43046">
    <property type="entry name" value="GDP-MANNOSE MANNOSYL HYDROLASE"/>
    <property type="match status" value="1"/>
</dbReference>
<dbReference type="AlphaFoldDB" id="A0ABC8CJE1"/>
<evidence type="ECO:0000259" key="3">
    <source>
        <dbReference type="PROSITE" id="PS51462"/>
    </source>
</evidence>
<feature type="domain" description="Nudix hydrolase" evidence="3">
    <location>
        <begin position="2"/>
        <end position="125"/>
    </location>
</feature>